<reference evidence="1 2" key="1">
    <citation type="journal article" date="2020" name="Cell">
        <title>Large-Scale Comparative Analyses of Tick Genomes Elucidate Their Genetic Diversity and Vector Capacities.</title>
        <authorList>
            <consortium name="Tick Genome and Microbiome Consortium (TIGMIC)"/>
            <person name="Jia N."/>
            <person name="Wang J."/>
            <person name="Shi W."/>
            <person name="Du L."/>
            <person name="Sun Y."/>
            <person name="Zhan W."/>
            <person name="Jiang J.F."/>
            <person name="Wang Q."/>
            <person name="Zhang B."/>
            <person name="Ji P."/>
            <person name="Bell-Sakyi L."/>
            <person name="Cui X.M."/>
            <person name="Yuan T.T."/>
            <person name="Jiang B.G."/>
            <person name="Yang W.F."/>
            <person name="Lam T.T."/>
            <person name="Chang Q.C."/>
            <person name="Ding S.J."/>
            <person name="Wang X.J."/>
            <person name="Zhu J.G."/>
            <person name="Ruan X.D."/>
            <person name="Zhao L."/>
            <person name="Wei J.T."/>
            <person name="Ye R.Z."/>
            <person name="Que T.C."/>
            <person name="Du C.H."/>
            <person name="Zhou Y.H."/>
            <person name="Cheng J.X."/>
            <person name="Dai P.F."/>
            <person name="Guo W.B."/>
            <person name="Han X.H."/>
            <person name="Huang E.J."/>
            <person name="Li L.F."/>
            <person name="Wei W."/>
            <person name="Gao Y.C."/>
            <person name="Liu J.Z."/>
            <person name="Shao H.Z."/>
            <person name="Wang X."/>
            <person name="Wang C.C."/>
            <person name="Yang T.C."/>
            <person name="Huo Q.B."/>
            <person name="Li W."/>
            <person name="Chen H.Y."/>
            <person name="Chen S.E."/>
            <person name="Zhou L.G."/>
            <person name="Ni X.B."/>
            <person name="Tian J.H."/>
            <person name="Sheng Y."/>
            <person name="Liu T."/>
            <person name="Pan Y.S."/>
            <person name="Xia L.Y."/>
            <person name="Li J."/>
            <person name="Zhao F."/>
            <person name="Cao W.C."/>
        </authorList>
    </citation>
    <scope>NUCLEOTIDE SEQUENCE [LARGE SCALE GENOMIC DNA]</scope>
    <source>
        <strain evidence="1">Iper-2018</strain>
    </source>
</reference>
<accession>A0AC60PG72</accession>
<protein>
    <submittedName>
        <fullName evidence="1">Uncharacterized protein</fullName>
    </submittedName>
</protein>
<dbReference type="EMBL" id="JABSTQ010010731">
    <property type="protein sequence ID" value="KAG0418539.1"/>
    <property type="molecule type" value="Genomic_DNA"/>
</dbReference>
<organism evidence="1 2">
    <name type="scientific">Ixodes persulcatus</name>
    <name type="common">Taiga tick</name>
    <dbReference type="NCBI Taxonomy" id="34615"/>
    <lineage>
        <taxon>Eukaryota</taxon>
        <taxon>Metazoa</taxon>
        <taxon>Ecdysozoa</taxon>
        <taxon>Arthropoda</taxon>
        <taxon>Chelicerata</taxon>
        <taxon>Arachnida</taxon>
        <taxon>Acari</taxon>
        <taxon>Parasitiformes</taxon>
        <taxon>Ixodida</taxon>
        <taxon>Ixodoidea</taxon>
        <taxon>Ixodidae</taxon>
        <taxon>Ixodinae</taxon>
        <taxon>Ixodes</taxon>
    </lineage>
</organism>
<evidence type="ECO:0000313" key="2">
    <source>
        <dbReference type="Proteomes" id="UP000805193"/>
    </source>
</evidence>
<dbReference type="Proteomes" id="UP000805193">
    <property type="component" value="Unassembled WGS sequence"/>
</dbReference>
<gene>
    <name evidence="1" type="ORF">HPB47_004775</name>
</gene>
<sequence>MDASLAGGVPSDIGDIDGISQLEALSHGTEAPRKEVLINIDPIDNVTAIIEGHFKLVSGTVKGGALDDWFQIPGNVAWDTDRTRHECETSVAARVLRNSGHDVTCGSGQGSYAIPVKCGRRDKSKPCAPTLAPCLFDLSEDPCEYNNVAEQHSEVVRRLLGKLAVYRATSWSPGNVPEDPRADPALHNDAWVSWGDVYPLL</sequence>
<evidence type="ECO:0000313" key="1">
    <source>
        <dbReference type="EMBL" id="KAG0418539.1"/>
    </source>
</evidence>
<comment type="caution">
    <text evidence="1">The sequence shown here is derived from an EMBL/GenBank/DDBJ whole genome shotgun (WGS) entry which is preliminary data.</text>
</comment>
<proteinExistence type="predicted"/>
<keyword evidence="2" id="KW-1185">Reference proteome</keyword>
<name>A0AC60PG72_IXOPE</name>